<evidence type="ECO:0000259" key="3">
    <source>
        <dbReference type="Pfam" id="PF07589"/>
    </source>
</evidence>
<proteinExistence type="predicted"/>
<feature type="chain" id="PRO_5046738656" description="Ice-binding protein C-terminal domain-containing protein" evidence="2">
    <location>
        <begin position="21"/>
        <end position="51"/>
    </location>
</feature>
<evidence type="ECO:0000313" key="4">
    <source>
        <dbReference type="EMBL" id="GLX87231.1"/>
    </source>
</evidence>
<evidence type="ECO:0000313" key="5">
    <source>
        <dbReference type="Proteomes" id="UP001157134"/>
    </source>
</evidence>
<dbReference type="NCBIfam" id="TIGR02595">
    <property type="entry name" value="PEP_CTERM"/>
    <property type="match status" value="1"/>
</dbReference>
<name>A0ABQ6HK16_9GAMM</name>
<keyword evidence="2" id="KW-0732">Signal</keyword>
<keyword evidence="1" id="KW-0472">Membrane</keyword>
<comment type="caution">
    <text evidence="4">The sequence shown here is derived from an EMBL/GenBank/DDBJ whole genome shotgun (WGS) entry which is preliminary data.</text>
</comment>
<dbReference type="InterPro" id="IPR013424">
    <property type="entry name" value="Ice-binding_C"/>
</dbReference>
<sequence length="51" mass="5532">MKAKQLITCAVTLLPLSAFAGISTPTQVPEPQTWVLMAVAGIAVYLFKRKK</sequence>
<evidence type="ECO:0000256" key="2">
    <source>
        <dbReference type="SAM" id="SignalP"/>
    </source>
</evidence>
<feature type="transmembrane region" description="Helical" evidence="1">
    <location>
        <begin position="30"/>
        <end position="47"/>
    </location>
</feature>
<evidence type="ECO:0000256" key="1">
    <source>
        <dbReference type="SAM" id="Phobius"/>
    </source>
</evidence>
<dbReference type="EMBL" id="BSSV01000009">
    <property type="protein sequence ID" value="GLX87231.1"/>
    <property type="molecule type" value="Genomic_DNA"/>
</dbReference>
<reference evidence="4 5" key="1">
    <citation type="submission" date="2023-03" db="EMBL/GenBank/DDBJ databases">
        <title>Thalassotalea loyana LMG 22536T draft genome sequence.</title>
        <authorList>
            <person name="Sawabe T."/>
        </authorList>
    </citation>
    <scope>NUCLEOTIDE SEQUENCE [LARGE SCALE GENOMIC DNA]</scope>
    <source>
        <strain evidence="4 5">LMG 22536</strain>
    </source>
</reference>
<protein>
    <recommendedName>
        <fullName evidence="3">Ice-binding protein C-terminal domain-containing protein</fullName>
    </recommendedName>
</protein>
<accession>A0ABQ6HK16</accession>
<keyword evidence="5" id="KW-1185">Reference proteome</keyword>
<feature type="signal peptide" evidence="2">
    <location>
        <begin position="1"/>
        <end position="20"/>
    </location>
</feature>
<keyword evidence="1" id="KW-0812">Transmembrane</keyword>
<organism evidence="4 5">
    <name type="scientific">Thalassotalea loyana</name>
    <dbReference type="NCBI Taxonomy" id="280483"/>
    <lineage>
        <taxon>Bacteria</taxon>
        <taxon>Pseudomonadati</taxon>
        <taxon>Pseudomonadota</taxon>
        <taxon>Gammaproteobacteria</taxon>
        <taxon>Alteromonadales</taxon>
        <taxon>Colwelliaceae</taxon>
        <taxon>Thalassotalea</taxon>
    </lineage>
</organism>
<feature type="domain" description="Ice-binding protein C-terminal" evidence="3">
    <location>
        <begin position="27"/>
        <end position="50"/>
    </location>
</feature>
<gene>
    <name evidence="4" type="ORF">tloyanaT_34840</name>
</gene>
<dbReference type="RefSeq" id="WP_284301078.1">
    <property type="nucleotide sequence ID" value="NZ_BSSV01000009.1"/>
</dbReference>
<dbReference type="Pfam" id="PF07589">
    <property type="entry name" value="PEP-CTERM"/>
    <property type="match status" value="1"/>
</dbReference>
<keyword evidence="1" id="KW-1133">Transmembrane helix</keyword>
<dbReference type="Proteomes" id="UP001157134">
    <property type="component" value="Unassembled WGS sequence"/>
</dbReference>